<evidence type="ECO:0000256" key="1">
    <source>
        <dbReference type="ARBA" id="ARBA00022723"/>
    </source>
</evidence>
<dbReference type="AlphaFoldDB" id="A0A1I0D168"/>
<name>A0A1I0D168_9FIRM</name>
<keyword evidence="2" id="KW-0408">Iron</keyword>
<evidence type="ECO:0000313" key="6">
    <source>
        <dbReference type="Proteomes" id="UP000198558"/>
    </source>
</evidence>
<dbReference type="Proteomes" id="UP000198558">
    <property type="component" value="Unassembled WGS sequence"/>
</dbReference>
<dbReference type="PANTHER" id="PTHR43312">
    <property type="entry name" value="D-THREO-ALDOSE 1-DEHYDROGENASE"/>
    <property type="match status" value="1"/>
</dbReference>
<dbReference type="InterPro" id="IPR023210">
    <property type="entry name" value="NADP_OxRdtase_dom"/>
</dbReference>
<dbReference type="PROSITE" id="PS00198">
    <property type="entry name" value="4FE4S_FER_1"/>
    <property type="match status" value="1"/>
</dbReference>
<dbReference type="InterPro" id="IPR017896">
    <property type="entry name" value="4Fe4S_Fe-S-bd"/>
</dbReference>
<dbReference type="InterPro" id="IPR009051">
    <property type="entry name" value="Helical_ferredxn"/>
</dbReference>
<dbReference type="GO" id="GO:0051536">
    <property type="term" value="F:iron-sulfur cluster binding"/>
    <property type="evidence" value="ECO:0007669"/>
    <property type="project" value="UniProtKB-KW"/>
</dbReference>
<dbReference type="GeneID" id="78287726"/>
<dbReference type="Pfam" id="PF00248">
    <property type="entry name" value="Aldo_ket_red"/>
    <property type="match status" value="1"/>
</dbReference>
<gene>
    <name evidence="5" type="ORF">SAMN04489758_104110</name>
</gene>
<dbReference type="InterPro" id="IPR017900">
    <property type="entry name" value="4Fe4S_Fe_S_CS"/>
</dbReference>
<dbReference type="GO" id="GO:0046872">
    <property type="term" value="F:metal ion binding"/>
    <property type="evidence" value="ECO:0007669"/>
    <property type="project" value="UniProtKB-KW"/>
</dbReference>
<dbReference type="RefSeq" id="WP_092352531.1">
    <property type="nucleotide sequence ID" value="NZ_FOIN01000004.1"/>
</dbReference>
<dbReference type="EMBL" id="FOIN01000004">
    <property type="protein sequence ID" value="SET25813.1"/>
    <property type="molecule type" value="Genomic_DNA"/>
</dbReference>
<keyword evidence="1" id="KW-0479">Metal-binding</keyword>
<protein>
    <recommendedName>
        <fullName evidence="4">4Fe-4S ferredoxin-type domain-containing protein</fullName>
    </recommendedName>
</protein>
<dbReference type="PANTHER" id="PTHR43312:SF2">
    <property type="entry name" value="OXIDOREDUCTASE"/>
    <property type="match status" value="1"/>
</dbReference>
<dbReference type="InterPro" id="IPR053135">
    <property type="entry name" value="AKR2_Oxidoreductase"/>
</dbReference>
<dbReference type="Gene3D" id="1.10.1060.10">
    <property type="entry name" value="Alpha-helical ferredoxin"/>
    <property type="match status" value="1"/>
</dbReference>
<dbReference type="CDD" id="cd19096">
    <property type="entry name" value="AKR_Fe-S_oxidoreductase"/>
    <property type="match status" value="1"/>
</dbReference>
<dbReference type="SUPFAM" id="SSF46548">
    <property type="entry name" value="alpha-helical ferredoxin"/>
    <property type="match status" value="1"/>
</dbReference>
<organism evidence="5 6">
    <name type="scientific">Thomasclavelia cocleata</name>
    <dbReference type="NCBI Taxonomy" id="69824"/>
    <lineage>
        <taxon>Bacteria</taxon>
        <taxon>Bacillati</taxon>
        <taxon>Bacillota</taxon>
        <taxon>Erysipelotrichia</taxon>
        <taxon>Erysipelotrichales</taxon>
        <taxon>Coprobacillaceae</taxon>
        <taxon>Thomasclavelia</taxon>
    </lineage>
</organism>
<sequence length="372" mass="43160">MKTKKFEKLGISPSLLGFGCMRFPLDENGNIDEVESEKMLDKAINAGVTYIDTAFPYHNGDSEPFVGKVLKKYNRKDLFLATKLPIWEISSKEDAKKIFLDQLERLGVDYVDFYLLHALDKEKWDKVIKYNILDLCQELKEEGKICYLGFSFHDEYPVFKEILEYHDWDFCQLQLNYMDMDIQAGMQGYLLTEKYNIPLIVMEPVKGGALALLPDDVTDKFKKYNFQASISSWALRYVASLSNVKVVLSGMSTYDQVIDNLNTFENFEYLNEDELALIQEVKDTLKSRTQNGCTGCSYCMPCPFGVDIPMNFKYWNNAYVYKEHEAFKEKLENMESKKKAKNCRQCGACEKMCPQQLSIREDLKQVCNYIDD</sequence>
<keyword evidence="6" id="KW-1185">Reference proteome</keyword>
<dbReference type="PROSITE" id="PS51257">
    <property type="entry name" value="PROKAR_LIPOPROTEIN"/>
    <property type="match status" value="1"/>
</dbReference>
<dbReference type="SUPFAM" id="SSF51430">
    <property type="entry name" value="NAD(P)-linked oxidoreductase"/>
    <property type="match status" value="1"/>
</dbReference>
<dbReference type="Gene3D" id="3.20.20.100">
    <property type="entry name" value="NADP-dependent oxidoreductase domain"/>
    <property type="match status" value="1"/>
</dbReference>
<evidence type="ECO:0000256" key="3">
    <source>
        <dbReference type="ARBA" id="ARBA00023014"/>
    </source>
</evidence>
<accession>A0A1I0D168</accession>
<evidence type="ECO:0000256" key="2">
    <source>
        <dbReference type="ARBA" id="ARBA00023004"/>
    </source>
</evidence>
<dbReference type="PROSITE" id="PS51379">
    <property type="entry name" value="4FE4S_FER_2"/>
    <property type="match status" value="1"/>
</dbReference>
<feature type="domain" description="4Fe-4S ferredoxin-type" evidence="4">
    <location>
        <begin position="334"/>
        <end position="362"/>
    </location>
</feature>
<dbReference type="InterPro" id="IPR036812">
    <property type="entry name" value="NAD(P)_OxRdtase_dom_sf"/>
</dbReference>
<dbReference type="Pfam" id="PF13187">
    <property type="entry name" value="Fer4_9"/>
    <property type="match status" value="1"/>
</dbReference>
<keyword evidence="3" id="KW-0411">Iron-sulfur</keyword>
<proteinExistence type="predicted"/>
<reference evidence="6" key="1">
    <citation type="submission" date="2016-10" db="EMBL/GenBank/DDBJ databases">
        <authorList>
            <person name="Varghese N."/>
            <person name="Submissions S."/>
        </authorList>
    </citation>
    <scope>NUCLEOTIDE SEQUENCE [LARGE SCALE GENOMIC DNA]</scope>
    <source>
        <strain evidence="6">DSM 1551</strain>
    </source>
</reference>
<evidence type="ECO:0000259" key="4">
    <source>
        <dbReference type="PROSITE" id="PS51379"/>
    </source>
</evidence>
<dbReference type="OrthoDB" id="9773828at2"/>
<evidence type="ECO:0000313" key="5">
    <source>
        <dbReference type="EMBL" id="SET25813.1"/>
    </source>
</evidence>